<accession>A0A4Q9M4E2</accession>
<dbReference type="VEuPathDB" id="MicrosporidiaDB:CWI38_0074p0040"/>
<dbReference type="Proteomes" id="UP000292282">
    <property type="component" value="Unassembled WGS sequence"/>
</dbReference>
<evidence type="ECO:0000313" key="3">
    <source>
        <dbReference type="Proteomes" id="UP000292282"/>
    </source>
</evidence>
<evidence type="ECO:0000256" key="1">
    <source>
        <dbReference type="SAM" id="MobiDB-lite"/>
    </source>
</evidence>
<gene>
    <name evidence="2" type="ORF">CWI38_0074p0040</name>
</gene>
<dbReference type="SUPFAM" id="SSF52047">
    <property type="entry name" value="RNI-like"/>
    <property type="match status" value="1"/>
</dbReference>
<sequence>MEKNNLNLDKRGARKTRIDEKKTQQTNINKLVSVQDENYEIDENNPPKRLKVTKSYGIDDIDKYPVKFKIISELKKTENEIAVPIKEISLEQFIHFHNFINSFYIFAEELSFENIYTIIYILDFLGTEDILLIENLMKVVFLKLNTKCNNFDSFNENYIQLGYGIHKKISFVLCKRIFVQYILLLHAKKCENNPFHYNKNGYLLKEKYSFLFNEDRKTILDLSKDFLDEYLKYIRNILQRKIIMNFIMIIINIQTIYIRQYSTYETDKLKFFLSKFFFPFESIIFLNPTFDRSLIDYSDISDELECIESLQHAFINNIVVGNFRSKEDVKNLSFSCPEYSLGSGLNPKEFESSNGITKKMEYYIFFEYNYLFWEITGIITEDESINNLHVDLQDCRIINLDFNEEFILENMKSIVFTETEIDINVFVSFLNNSKLESLILNNIKVINPGMDIKFASKNKSIKSFKIIKPKQKFKNLNISFDEECLESEYREKYQRTDIKTLKELKFSNKKHRDSDISFLKNLEIIEQLILENIKDPDFFLQIFKDMVMDKIKCIRFLNYEIYKIEKDISIFESVETIGFNNCVFKGTEICNFFPSNICKKITFFEFRGIKITQSDLEYLTLLENLNCLTFSFCIFDEDTIYDFPAGSFKNIIVIYLEYHNKGNNKMIVQGFREKFSENILRIHFFNHL</sequence>
<dbReference type="EMBL" id="PITK01000074">
    <property type="protein sequence ID" value="TBU20416.1"/>
    <property type="molecule type" value="Genomic_DNA"/>
</dbReference>
<name>A0A4Q9M4E2_9MICR</name>
<reference evidence="2 3" key="1">
    <citation type="submission" date="2017-12" db="EMBL/GenBank/DDBJ databases">
        <authorList>
            <person name="Pombert J.-F."/>
            <person name="Haag K.L."/>
            <person name="Ebert D."/>
        </authorList>
    </citation>
    <scope>NUCLEOTIDE SEQUENCE [LARGE SCALE GENOMIC DNA]</scope>
    <source>
        <strain evidence="2">IL-G-3</strain>
    </source>
</reference>
<dbReference type="AlphaFoldDB" id="A0A4Q9M4E2"/>
<evidence type="ECO:0000313" key="2">
    <source>
        <dbReference type="EMBL" id="TBU20416.1"/>
    </source>
</evidence>
<keyword evidence="3" id="KW-1185">Reference proteome</keyword>
<proteinExistence type="predicted"/>
<protein>
    <submittedName>
        <fullName evidence="2">Uncharacterized protein</fullName>
    </submittedName>
</protein>
<organism evidence="2 3">
    <name type="scientific">Hamiltosporidium tvaerminnensis</name>
    <dbReference type="NCBI Taxonomy" id="1176355"/>
    <lineage>
        <taxon>Eukaryota</taxon>
        <taxon>Fungi</taxon>
        <taxon>Fungi incertae sedis</taxon>
        <taxon>Microsporidia</taxon>
        <taxon>Dubosqiidae</taxon>
        <taxon>Hamiltosporidium</taxon>
    </lineage>
</organism>
<feature type="region of interest" description="Disordered" evidence="1">
    <location>
        <begin position="1"/>
        <end position="21"/>
    </location>
</feature>
<comment type="caution">
    <text evidence="2">The sequence shown here is derived from an EMBL/GenBank/DDBJ whole genome shotgun (WGS) entry which is preliminary data.</text>
</comment>